<name>A0A2U3K6Y0_9FIRM</name>
<organism evidence="1 2">
    <name type="scientific">Candidatus Desulfosporosinus infrequens</name>
    <dbReference type="NCBI Taxonomy" id="2043169"/>
    <lineage>
        <taxon>Bacteria</taxon>
        <taxon>Bacillati</taxon>
        <taxon>Bacillota</taxon>
        <taxon>Clostridia</taxon>
        <taxon>Eubacteriales</taxon>
        <taxon>Desulfitobacteriaceae</taxon>
        <taxon>Desulfosporosinus</taxon>
    </lineage>
</organism>
<reference evidence="2" key="1">
    <citation type="submission" date="2018-02" db="EMBL/GenBank/DDBJ databases">
        <authorList>
            <person name="Hausmann B."/>
        </authorList>
    </citation>
    <scope>NUCLEOTIDE SEQUENCE [LARGE SCALE GENOMIC DNA]</scope>
    <source>
        <strain evidence="2">Peat soil MAG SbF1</strain>
    </source>
</reference>
<gene>
    <name evidence="1" type="ORF">SBF1_150012</name>
</gene>
<accession>A0A2U3K6Y0</accession>
<dbReference type="EMBL" id="OMOF01000057">
    <property type="protein sequence ID" value="SPF35403.1"/>
    <property type="molecule type" value="Genomic_DNA"/>
</dbReference>
<proteinExistence type="predicted"/>
<protein>
    <submittedName>
        <fullName evidence="1">Uncharacterized protein</fullName>
    </submittedName>
</protein>
<evidence type="ECO:0000313" key="2">
    <source>
        <dbReference type="Proteomes" id="UP000238916"/>
    </source>
</evidence>
<sequence>MAASRNAGLIDLDYHFHGHILFIHKKVFNETKNVTGEHCKC</sequence>
<dbReference type="AlphaFoldDB" id="A0A2U3K6Y0"/>
<dbReference type="Proteomes" id="UP000238916">
    <property type="component" value="Unassembled WGS sequence"/>
</dbReference>
<evidence type="ECO:0000313" key="1">
    <source>
        <dbReference type="EMBL" id="SPF35403.1"/>
    </source>
</evidence>